<evidence type="ECO:0000313" key="1">
    <source>
        <dbReference type="EMBL" id="EGF10874.1"/>
    </source>
</evidence>
<protein>
    <submittedName>
        <fullName evidence="1">Uncharacterized protein</fullName>
    </submittedName>
</protein>
<accession>F2BCB7</accession>
<dbReference type="HOGENOM" id="CLU_2718160_0_0_4"/>
<dbReference type="Proteomes" id="UP000004105">
    <property type="component" value="Unassembled WGS sequence"/>
</dbReference>
<gene>
    <name evidence="1" type="ORF">HMPREF9123_1345</name>
</gene>
<proteinExistence type="predicted"/>
<dbReference type="AlphaFoldDB" id="F2BCB7"/>
<reference evidence="1 2" key="1">
    <citation type="submission" date="2011-02" db="EMBL/GenBank/DDBJ databases">
        <authorList>
            <person name="Muzny D."/>
            <person name="Qin X."/>
            <person name="Deng J."/>
            <person name="Jiang H."/>
            <person name="Liu Y."/>
            <person name="Qu J."/>
            <person name="Song X.-Z."/>
            <person name="Zhang L."/>
            <person name="Thornton R."/>
            <person name="Coyle M."/>
            <person name="Francisco L."/>
            <person name="Jackson L."/>
            <person name="Javaid M."/>
            <person name="Korchina V."/>
            <person name="Kovar C."/>
            <person name="Mata R."/>
            <person name="Mathew T."/>
            <person name="Ngo R."/>
            <person name="Nguyen L."/>
            <person name="Nguyen N."/>
            <person name="Okwuonu G."/>
            <person name="Ongeri F."/>
            <person name="Pham C."/>
            <person name="Simmons D."/>
            <person name="Wilczek-Boney K."/>
            <person name="Hale W."/>
            <person name="Jakkamsetti A."/>
            <person name="Pham P."/>
            <person name="Ruth R."/>
            <person name="San Lucas F."/>
            <person name="Warren J."/>
            <person name="Zhang J."/>
            <person name="Zhao Z."/>
            <person name="Zhou C."/>
            <person name="Zhu D."/>
            <person name="Lee S."/>
            <person name="Bess C."/>
            <person name="Blankenburg K."/>
            <person name="Forbes L."/>
            <person name="Fu Q."/>
            <person name="Gubbala S."/>
            <person name="Hirani K."/>
            <person name="Jayaseelan J.C."/>
            <person name="Lara F."/>
            <person name="Munidasa M."/>
            <person name="Palculict T."/>
            <person name="Patil S."/>
            <person name="Pu L.-L."/>
            <person name="Saada N."/>
            <person name="Tang L."/>
            <person name="Weissenberger G."/>
            <person name="Zhu Y."/>
            <person name="Hemphill L."/>
            <person name="Shang Y."/>
            <person name="Youmans B."/>
            <person name="Ayvaz T."/>
            <person name="Ross M."/>
            <person name="Santibanez J."/>
            <person name="Aqrawi P."/>
            <person name="Gross S."/>
            <person name="Joshi V."/>
            <person name="Fowler G."/>
            <person name="Nazareth L."/>
            <person name="Reid J."/>
            <person name="Worley K."/>
            <person name="Petrosino J."/>
            <person name="Highlander S."/>
            <person name="Gibbs R."/>
        </authorList>
    </citation>
    <scope>NUCLEOTIDE SEQUENCE [LARGE SCALE GENOMIC DNA]</scope>
    <source>
        <strain evidence="1 2">ATCC BAA-1200</strain>
    </source>
</reference>
<evidence type="ECO:0000313" key="2">
    <source>
        <dbReference type="Proteomes" id="UP000004105"/>
    </source>
</evidence>
<sequence>MSPAGGARVPYRPTNPCLSQAPEPRAWLCHTPYIVYNNERPSEKCFSDGLSFCLLRVSGRFFRTRRRSRREG</sequence>
<name>F2BCB7_9NEIS</name>
<organism evidence="1 2">
    <name type="scientific">Neisseria bacilliformis ATCC BAA-1200</name>
    <dbReference type="NCBI Taxonomy" id="888742"/>
    <lineage>
        <taxon>Bacteria</taxon>
        <taxon>Pseudomonadati</taxon>
        <taxon>Pseudomonadota</taxon>
        <taxon>Betaproteobacteria</taxon>
        <taxon>Neisseriales</taxon>
        <taxon>Neisseriaceae</taxon>
        <taxon>Neisseria</taxon>
    </lineage>
</organism>
<keyword evidence="2" id="KW-1185">Reference proteome</keyword>
<comment type="caution">
    <text evidence="1">The sequence shown here is derived from an EMBL/GenBank/DDBJ whole genome shotgun (WGS) entry which is preliminary data.</text>
</comment>
<dbReference type="EMBL" id="AFAY01000029">
    <property type="protein sequence ID" value="EGF10874.1"/>
    <property type="molecule type" value="Genomic_DNA"/>
</dbReference>